<dbReference type="OrthoDB" id="10160953at2759"/>
<name>A0A816GM82_9BILA</name>
<comment type="caution">
    <text evidence="2">The sequence shown here is derived from an EMBL/GenBank/DDBJ whole genome shotgun (WGS) entry which is preliminary data.</text>
</comment>
<evidence type="ECO:0000313" key="1">
    <source>
        <dbReference type="EMBL" id="CAF1584400.1"/>
    </source>
</evidence>
<dbReference type="EMBL" id="CAJNOI010007007">
    <property type="protein sequence ID" value="CAF1584400.1"/>
    <property type="molecule type" value="Genomic_DNA"/>
</dbReference>
<protein>
    <submittedName>
        <fullName evidence="2">Uncharacterized protein</fullName>
    </submittedName>
</protein>
<reference evidence="2" key="1">
    <citation type="submission" date="2021-02" db="EMBL/GenBank/DDBJ databases">
        <authorList>
            <person name="Nowell W R."/>
        </authorList>
    </citation>
    <scope>NUCLEOTIDE SEQUENCE</scope>
</reference>
<accession>A0A816GM82</accession>
<dbReference type="AlphaFoldDB" id="A0A816GM82"/>
<evidence type="ECO:0000313" key="3">
    <source>
        <dbReference type="Proteomes" id="UP000663832"/>
    </source>
</evidence>
<dbReference type="EMBL" id="CAJNOM010007439">
    <property type="protein sequence ID" value="CAF1675500.1"/>
    <property type="molecule type" value="Genomic_DNA"/>
</dbReference>
<proteinExistence type="predicted"/>
<gene>
    <name evidence="1" type="ORF">BJG266_LOCUS49024</name>
    <name evidence="2" type="ORF">QVE165_LOCUS66106</name>
</gene>
<evidence type="ECO:0000313" key="2">
    <source>
        <dbReference type="EMBL" id="CAF1675500.1"/>
    </source>
</evidence>
<keyword evidence="3" id="KW-1185">Reference proteome</keyword>
<dbReference type="Proteomes" id="UP000663877">
    <property type="component" value="Unassembled WGS sequence"/>
</dbReference>
<feature type="non-terminal residue" evidence="2">
    <location>
        <position position="1"/>
    </location>
</feature>
<organism evidence="2 3">
    <name type="scientific">Adineta steineri</name>
    <dbReference type="NCBI Taxonomy" id="433720"/>
    <lineage>
        <taxon>Eukaryota</taxon>
        <taxon>Metazoa</taxon>
        <taxon>Spiralia</taxon>
        <taxon>Gnathifera</taxon>
        <taxon>Rotifera</taxon>
        <taxon>Eurotatoria</taxon>
        <taxon>Bdelloidea</taxon>
        <taxon>Adinetida</taxon>
        <taxon>Adinetidae</taxon>
        <taxon>Adineta</taxon>
    </lineage>
</organism>
<dbReference type="Proteomes" id="UP000663832">
    <property type="component" value="Unassembled WGS sequence"/>
</dbReference>
<sequence length="209" mass="24138">RFNYYKYNPIHHWVCDKIRSGGTCTQGSEQNLLTPTFLRELKVLVNQLLGNDLTDDLLKLITYLAVTRCKKIRVCGDDDDLSLYLLEASVTANQNQRLSSLKLHLSVAFDLNQPKFASRMLRANQDMPEEDLIQLAKRAMIRDQEEFLHVLEDTCGITSDNLGEKFECELSTKMADENNETAEDEIQSINVKLFLWAVFFDHYNLSLHF</sequence>